<evidence type="ECO:0000256" key="2">
    <source>
        <dbReference type="ARBA" id="ARBA00023015"/>
    </source>
</evidence>
<dbReference type="Pfam" id="PF04542">
    <property type="entry name" value="Sigma70_r2"/>
    <property type="match status" value="1"/>
</dbReference>
<evidence type="ECO:0000313" key="8">
    <source>
        <dbReference type="EMBL" id="HIX19545.1"/>
    </source>
</evidence>
<comment type="similarity">
    <text evidence="1">Belongs to the sigma-70 factor family. ECF subfamily.</text>
</comment>
<organism evidence="8 9">
    <name type="scientific">Candidatus Akkermansia intestinigallinarum</name>
    <dbReference type="NCBI Taxonomy" id="2838431"/>
    <lineage>
        <taxon>Bacteria</taxon>
        <taxon>Pseudomonadati</taxon>
        <taxon>Verrucomicrobiota</taxon>
        <taxon>Verrucomicrobiia</taxon>
        <taxon>Verrucomicrobiales</taxon>
        <taxon>Akkermansiaceae</taxon>
        <taxon>Akkermansia</taxon>
    </lineage>
</organism>
<dbReference type="Proteomes" id="UP000823964">
    <property type="component" value="Unassembled WGS sequence"/>
</dbReference>
<feature type="domain" description="RNA polymerase sigma-70 region 2" evidence="6">
    <location>
        <begin position="32"/>
        <end position="99"/>
    </location>
</feature>
<reference evidence="8" key="2">
    <citation type="submission" date="2021-04" db="EMBL/GenBank/DDBJ databases">
        <authorList>
            <person name="Gilroy R."/>
        </authorList>
    </citation>
    <scope>NUCLEOTIDE SEQUENCE</scope>
    <source>
        <strain evidence="8">14975</strain>
    </source>
</reference>
<dbReference type="PANTHER" id="PTHR43133:SF8">
    <property type="entry name" value="RNA POLYMERASE SIGMA FACTOR HI_1459-RELATED"/>
    <property type="match status" value="1"/>
</dbReference>
<dbReference type="Gene3D" id="1.10.1740.10">
    <property type="match status" value="1"/>
</dbReference>
<keyword evidence="2" id="KW-0805">Transcription regulation</keyword>
<dbReference type="InterPro" id="IPR039425">
    <property type="entry name" value="RNA_pol_sigma-70-like"/>
</dbReference>
<sequence length="194" mass="22456">MPRDEASAAAADDAELMLRLKDTQDEEALRELVRRYQKPVFTMAYRMLGNTDEAEDLAQRTFIRLWKAAGSYKPTAKFSTWLFTILRNLVFNETRRRTRKPTTSLEGCMEQGIAPIPSTEQSPDTKLEEKELQRAVDAALAALPPDAAMALHLRREQDMSYEEISRILDKSVPAVKSLLHRARRELRYRLRRYL</sequence>
<dbReference type="SUPFAM" id="SSF88946">
    <property type="entry name" value="Sigma2 domain of RNA polymerase sigma factors"/>
    <property type="match status" value="1"/>
</dbReference>
<dbReference type="InterPro" id="IPR013325">
    <property type="entry name" value="RNA_pol_sigma_r2"/>
</dbReference>
<dbReference type="InterPro" id="IPR014284">
    <property type="entry name" value="RNA_pol_sigma-70_dom"/>
</dbReference>
<accession>A0A9D1VAJ9</accession>
<dbReference type="PANTHER" id="PTHR43133">
    <property type="entry name" value="RNA POLYMERASE ECF-TYPE SIGMA FACTO"/>
    <property type="match status" value="1"/>
</dbReference>
<evidence type="ECO:0000259" key="7">
    <source>
        <dbReference type="Pfam" id="PF08281"/>
    </source>
</evidence>
<dbReference type="InterPro" id="IPR036388">
    <property type="entry name" value="WH-like_DNA-bd_sf"/>
</dbReference>
<dbReference type="GO" id="GO:0003677">
    <property type="term" value="F:DNA binding"/>
    <property type="evidence" value="ECO:0007669"/>
    <property type="project" value="UniProtKB-KW"/>
</dbReference>
<keyword evidence="3" id="KW-0731">Sigma factor</keyword>
<feature type="domain" description="RNA polymerase sigma factor 70 region 4 type 2" evidence="7">
    <location>
        <begin position="134"/>
        <end position="186"/>
    </location>
</feature>
<dbReference type="GO" id="GO:0016987">
    <property type="term" value="F:sigma factor activity"/>
    <property type="evidence" value="ECO:0007669"/>
    <property type="project" value="UniProtKB-KW"/>
</dbReference>
<dbReference type="EMBL" id="DXFQ01000049">
    <property type="protein sequence ID" value="HIX19545.1"/>
    <property type="molecule type" value="Genomic_DNA"/>
</dbReference>
<protein>
    <submittedName>
        <fullName evidence="8">Sigma-70 family RNA polymerase sigma factor</fullName>
    </submittedName>
</protein>
<name>A0A9D1VAJ9_9BACT</name>
<dbReference type="InterPro" id="IPR007627">
    <property type="entry name" value="RNA_pol_sigma70_r2"/>
</dbReference>
<evidence type="ECO:0000256" key="1">
    <source>
        <dbReference type="ARBA" id="ARBA00010641"/>
    </source>
</evidence>
<evidence type="ECO:0000256" key="3">
    <source>
        <dbReference type="ARBA" id="ARBA00023082"/>
    </source>
</evidence>
<dbReference type="GO" id="GO:0006352">
    <property type="term" value="P:DNA-templated transcription initiation"/>
    <property type="evidence" value="ECO:0007669"/>
    <property type="project" value="InterPro"/>
</dbReference>
<dbReference type="NCBIfam" id="TIGR02937">
    <property type="entry name" value="sigma70-ECF"/>
    <property type="match status" value="1"/>
</dbReference>
<dbReference type="AlphaFoldDB" id="A0A9D1VAJ9"/>
<dbReference type="Pfam" id="PF08281">
    <property type="entry name" value="Sigma70_r4_2"/>
    <property type="match status" value="1"/>
</dbReference>
<reference evidence="8" key="1">
    <citation type="journal article" date="2021" name="PeerJ">
        <title>Extensive microbial diversity within the chicken gut microbiome revealed by metagenomics and culture.</title>
        <authorList>
            <person name="Gilroy R."/>
            <person name="Ravi A."/>
            <person name="Getino M."/>
            <person name="Pursley I."/>
            <person name="Horton D.L."/>
            <person name="Alikhan N.F."/>
            <person name="Baker D."/>
            <person name="Gharbi K."/>
            <person name="Hall N."/>
            <person name="Watson M."/>
            <person name="Adriaenssens E.M."/>
            <person name="Foster-Nyarko E."/>
            <person name="Jarju S."/>
            <person name="Secka A."/>
            <person name="Antonio M."/>
            <person name="Oren A."/>
            <person name="Chaudhuri R.R."/>
            <person name="La Ragione R."/>
            <person name="Hildebrand F."/>
            <person name="Pallen M.J."/>
        </authorList>
    </citation>
    <scope>NUCLEOTIDE SEQUENCE</scope>
    <source>
        <strain evidence="8">14975</strain>
    </source>
</reference>
<keyword evidence="5" id="KW-0804">Transcription</keyword>
<evidence type="ECO:0000256" key="4">
    <source>
        <dbReference type="ARBA" id="ARBA00023125"/>
    </source>
</evidence>
<evidence type="ECO:0000256" key="5">
    <source>
        <dbReference type="ARBA" id="ARBA00023163"/>
    </source>
</evidence>
<comment type="caution">
    <text evidence="8">The sequence shown here is derived from an EMBL/GenBank/DDBJ whole genome shotgun (WGS) entry which is preliminary data.</text>
</comment>
<evidence type="ECO:0000259" key="6">
    <source>
        <dbReference type="Pfam" id="PF04542"/>
    </source>
</evidence>
<gene>
    <name evidence="8" type="ORF">H9862_02950</name>
</gene>
<dbReference type="InterPro" id="IPR013249">
    <property type="entry name" value="RNA_pol_sigma70_r4_t2"/>
</dbReference>
<keyword evidence="4" id="KW-0238">DNA-binding</keyword>
<dbReference type="Gene3D" id="1.10.10.10">
    <property type="entry name" value="Winged helix-like DNA-binding domain superfamily/Winged helix DNA-binding domain"/>
    <property type="match status" value="1"/>
</dbReference>
<dbReference type="InterPro" id="IPR013324">
    <property type="entry name" value="RNA_pol_sigma_r3/r4-like"/>
</dbReference>
<dbReference type="SUPFAM" id="SSF88659">
    <property type="entry name" value="Sigma3 and sigma4 domains of RNA polymerase sigma factors"/>
    <property type="match status" value="1"/>
</dbReference>
<evidence type="ECO:0000313" key="9">
    <source>
        <dbReference type="Proteomes" id="UP000823964"/>
    </source>
</evidence>
<proteinExistence type="inferred from homology"/>